<keyword evidence="3" id="KW-1185">Reference proteome</keyword>
<reference evidence="2 3" key="1">
    <citation type="submission" date="2019-12" db="EMBL/GenBank/DDBJ databases">
        <title>Maritimibacter sp. nov. sp. isolated from sea sand.</title>
        <authorList>
            <person name="Kim J."/>
            <person name="Jeong S.E."/>
            <person name="Jung H.S."/>
            <person name="Jeon C.O."/>
        </authorList>
    </citation>
    <scope>NUCLEOTIDE SEQUENCE [LARGE SCALE GENOMIC DNA]</scope>
    <source>
        <strain evidence="2 3">DP07</strain>
    </source>
</reference>
<evidence type="ECO:0008006" key="4">
    <source>
        <dbReference type="Google" id="ProtNLM"/>
    </source>
</evidence>
<feature type="transmembrane region" description="Helical" evidence="1">
    <location>
        <begin position="12"/>
        <end position="36"/>
    </location>
</feature>
<feature type="transmembrane region" description="Helical" evidence="1">
    <location>
        <begin position="130"/>
        <end position="152"/>
    </location>
</feature>
<proteinExistence type="predicted"/>
<dbReference type="EMBL" id="WTUX01000010">
    <property type="protein sequence ID" value="MZR12303.1"/>
    <property type="molecule type" value="Genomic_DNA"/>
</dbReference>
<sequence length="266" mass="28832">MSATAILELVAGAAIIGYVFSDFMFTTIGTNVYSFVSHRLARGLFALNRQLPDWSWKYHAVGPLCMGVVALWWVAGLWLGWTLVLHSFEPGVVRQDSEVPATFFGTLSHAGHMLSTLGGGISMANGIGPAILGVLAAVTGMVVLTLSVSFILSTTQTVVSGRSLLTYADAMREQEDDLSSNVLPQVASLVCAINSAPFALFYSHPDPRMRLPGGLARLYRRSSGETREAMDRILGRFMLIGEFDGLEDLERWAEHYDISKRAGGTA</sequence>
<keyword evidence="1" id="KW-0812">Transmembrane</keyword>
<evidence type="ECO:0000313" key="3">
    <source>
        <dbReference type="Proteomes" id="UP000467322"/>
    </source>
</evidence>
<gene>
    <name evidence="2" type="ORF">GQE99_04665</name>
</gene>
<organism evidence="2 3">
    <name type="scientific">Maritimibacter harenae</name>
    <dbReference type="NCBI Taxonomy" id="2606218"/>
    <lineage>
        <taxon>Bacteria</taxon>
        <taxon>Pseudomonadati</taxon>
        <taxon>Pseudomonadota</taxon>
        <taxon>Alphaproteobacteria</taxon>
        <taxon>Rhodobacterales</taxon>
        <taxon>Roseobacteraceae</taxon>
        <taxon>Maritimibacter</taxon>
    </lineage>
</organism>
<name>A0A845M499_9RHOB</name>
<dbReference type="AlphaFoldDB" id="A0A845M499"/>
<comment type="caution">
    <text evidence="2">The sequence shown here is derived from an EMBL/GenBank/DDBJ whole genome shotgun (WGS) entry which is preliminary data.</text>
</comment>
<keyword evidence="1" id="KW-0472">Membrane</keyword>
<dbReference type="RefSeq" id="WP_161350421.1">
    <property type="nucleotide sequence ID" value="NZ_WTUX01000010.1"/>
</dbReference>
<evidence type="ECO:0000313" key="2">
    <source>
        <dbReference type="EMBL" id="MZR12303.1"/>
    </source>
</evidence>
<evidence type="ECO:0000256" key="1">
    <source>
        <dbReference type="SAM" id="Phobius"/>
    </source>
</evidence>
<feature type="transmembrane region" description="Helical" evidence="1">
    <location>
        <begin position="56"/>
        <end position="81"/>
    </location>
</feature>
<protein>
    <recommendedName>
        <fullName evidence="4">Potassium channel domain-containing protein</fullName>
    </recommendedName>
</protein>
<dbReference type="Proteomes" id="UP000467322">
    <property type="component" value="Unassembled WGS sequence"/>
</dbReference>
<accession>A0A845M499</accession>
<keyword evidence="1" id="KW-1133">Transmembrane helix</keyword>